<dbReference type="AlphaFoldDB" id="A0A6T6NJ98"/>
<evidence type="ECO:0000313" key="4">
    <source>
        <dbReference type="EMBL" id="CAD8401561.1"/>
    </source>
</evidence>
<proteinExistence type="predicted"/>
<evidence type="ECO:0000256" key="1">
    <source>
        <dbReference type="SAM" id="MobiDB-lite"/>
    </source>
</evidence>
<dbReference type="InterPro" id="IPR002921">
    <property type="entry name" value="Fungal_lipase-type"/>
</dbReference>
<sequence length="517" mass="57932">MNVALLPFTTLVFCVRIYLNVPQARFLVVGIVTAAIEVATLVLMTISMLKTEAKLRDTSYVQYRTRHVGFALFRWLSTRFFVLLITSGLLVAFCQPIGGYRISLIAGHDEDLAYWYPLRIATIDTFLVAWMTTTAYLMLPSTTSVPTRAKRGYGAIPRDEQPVTYKTKSDKENDCNCFVMDTQVLAFNFAWLAYYAGTEKINTIDLKECEILDFVCDGSTDIQAMVGKTATRLVVAFRGTKTLRNMKLDVKISWSQVVNVFKVLEDNTAHNCKRAKVHTGFSKAYKGISSQLKSKLLDSGVAKSLPILVTGHSLGGALATLFAFDLVLDDPDVGKRLSVTTFGSPKVGNNYFRKMYDERVRCHWRVELAPDMITRLPLAPYVHVGKQALVTESNDLLLDPSHLDVHINQQKGALLRSHKKSSYLIALKRWCEKQHGDLYMPTFLAFPVKDGSSKGLFQLSEDRASMEFLAKPERASTSSRRSSSSSVRDSPVPEHVSILWRRLAESVALRLEVEANA</sequence>
<dbReference type="SUPFAM" id="SSF53474">
    <property type="entry name" value="alpha/beta-Hydrolases"/>
    <property type="match status" value="1"/>
</dbReference>
<feature type="transmembrane region" description="Helical" evidence="2">
    <location>
        <begin position="80"/>
        <end position="98"/>
    </location>
</feature>
<dbReference type="InterPro" id="IPR029058">
    <property type="entry name" value="AB_hydrolase_fold"/>
</dbReference>
<evidence type="ECO:0000313" key="6">
    <source>
        <dbReference type="EMBL" id="CAD8401563.1"/>
    </source>
</evidence>
<dbReference type="Gene3D" id="3.40.50.1820">
    <property type="entry name" value="alpha/beta hydrolase"/>
    <property type="match status" value="1"/>
</dbReference>
<feature type="domain" description="Fungal lipase-type" evidence="3">
    <location>
        <begin position="234"/>
        <end position="378"/>
    </location>
</feature>
<keyword evidence="2" id="KW-0472">Membrane</keyword>
<gene>
    <name evidence="4" type="ORF">RMAR0315_LOCUS11565</name>
    <name evidence="5" type="ORF">RMAR0315_LOCUS11566</name>
    <name evidence="6" type="ORF">RMAR0315_LOCUS11567</name>
    <name evidence="7" type="ORF">RMAR0315_LOCUS11569</name>
</gene>
<dbReference type="PANTHER" id="PTHR45856">
    <property type="entry name" value="ALPHA/BETA-HYDROLASES SUPERFAMILY PROTEIN"/>
    <property type="match status" value="1"/>
</dbReference>
<dbReference type="EMBL" id="HBEK01021210">
    <property type="protein sequence ID" value="CAD8401563.1"/>
    <property type="molecule type" value="Transcribed_RNA"/>
</dbReference>
<accession>A0A6T6NJ98</accession>
<feature type="region of interest" description="Disordered" evidence="1">
    <location>
        <begin position="470"/>
        <end position="491"/>
    </location>
</feature>
<evidence type="ECO:0000313" key="5">
    <source>
        <dbReference type="EMBL" id="CAD8401562.1"/>
    </source>
</evidence>
<feature type="compositionally biased region" description="Low complexity" evidence="1">
    <location>
        <begin position="475"/>
        <end position="490"/>
    </location>
</feature>
<evidence type="ECO:0000256" key="2">
    <source>
        <dbReference type="SAM" id="Phobius"/>
    </source>
</evidence>
<evidence type="ECO:0000259" key="3">
    <source>
        <dbReference type="Pfam" id="PF01764"/>
    </source>
</evidence>
<dbReference type="EMBL" id="HBEK01021208">
    <property type="protein sequence ID" value="CAD8401561.1"/>
    <property type="molecule type" value="Transcribed_RNA"/>
</dbReference>
<feature type="transmembrane region" description="Helical" evidence="2">
    <location>
        <begin position="24"/>
        <end position="46"/>
    </location>
</feature>
<protein>
    <recommendedName>
        <fullName evidence="3">Fungal lipase-type domain-containing protein</fullName>
    </recommendedName>
</protein>
<dbReference type="EMBL" id="HBEK01021209">
    <property type="protein sequence ID" value="CAD8401562.1"/>
    <property type="molecule type" value="Transcribed_RNA"/>
</dbReference>
<name>A0A6T6NJ98_9RHOD</name>
<dbReference type="PANTHER" id="PTHR45856:SF24">
    <property type="entry name" value="FUNGAL LIPASE-LIKE DOMAIN-CONTAINING PROTEIN"/>
    <property type="match status" value="1"/>
</dbReference>
<dbReference type="CDD" id="cd00519">
    <property type="entry name" value="Lipase_3"/>
    <property type="match status" value="1"/>
</dbReference>
<keyword evidence="2" id="KW-1133">Transmembrane helix</keyword>
<evidence type="ECO:0000313" key="7">
    <source>
        <dbReference type="EMBL" id="CAD8401565.1"/>
    </source>
</evidence>
<dbReference type="Pfam" id="PF01764">
    <property type="entry name" value="Lipase_3"/>
    <property type="match status" value="1"/>
</dbReference>
<keyword evidence="2" id="KW-0812">Transmembrane</keyword>
<dbReference type="GO" id="GO:0006629">
    <property type="term" value="P:lipid metabolic process"/>
    <property type="evidence" value="ECO:0007669"/>
    <property type="project" value="InterPro"/>
</dbReference>
<dbReference type="EMBL" id="HBEK01021212">
    <property type="protein sequence ID" value="CAD8401565.1"/>
    <property type="molecule type" value="Transcribed_RNA"/>
</dbReference>
<reference evidence="7" key="1">
    <citation type="submission" date="2021-01" db="EMBL/GenBank/DDBJ databases">
        <authorList>
            <person name="Corre E."/>
            <person name="Pelletier E."/>
            <person name="Niang G."/>
            <person name="Scheremetjew M."/>
            <person name="Finn R."/>
            <person name="Kale V."/>
            <person name="Holt S."/>
            <person name="Cochrane G."/>
            <person name="Meng A."/>
            <person name="Brown T."/>
            <person name="Cohen L."/>
        </authorList>
    </citation>
    <scope>NUCLEOTIDE SEQUENCE</scope>
    <source>
        <strain evidence="7">UTEX LB 2760</strain>
    </source>
</reference>
<dbReference type="InterPro" id="IPR051218">
    <property type="entry name" value="Sec_MonoDiacylglyc_Lipase"/>
</dbReference>
<organism evidence="7">
    <name type="scientific">Rhodosorus marinus</name>
    <dbReference type="NCBI Taxonomy" id="101924"/>
    <lineage>
        <taxon>Eukaryota</taxon>
        <taxon>Rhodophyta</taxon>
        <taxon>Stylonematophyceae</taxon>
        <taxon>Stylonematales</taxon>
        <taxon>Stylonemataceae</taxon>
        <taxon>Rhodosorus</taxon>
    </lineage>
</organism>